<protein>
    <submittedName>
        <fullName evidence="2">Uncharacterized protein</fullName>
    </submittedName>
</protein>
<dbReference type="Proteomes" id="UP000677436">
    <property type="component" value="Chromosome"/>
</dbReference>
<name>A0A8D5UCK6_9BACL</name>
<dbReference type="EMBL" id="AP024601">
    <property type="protein sequence ID" value="BCU80630.1"/>
    <property type="molecule type" value="Genomic_DNA"/>
</dbReference>
<dbReference type="RefSeq" id="WP_212773976.1">
    <property type="nucleotide sequence ID" value="NZ_AP024601.1"/>
</dbReference>
<dbReference type="AlphaFoldDB" id="A0A8D5UCK6"/>
<evidence type="ECO:0000256" key="1">
    <source>
        <dbReference type="SAM" id="MobiDB-lite"/>
    </source>
</evidence>
<reference evidence="2" key="2">
    <citation type="journal article" date="2021" name="Microbiol. Resour. Announc.">
        <title>Complete Genome Sequence of Polycladomyces abyssicola JIR-001T, Isolated from Hemipelagic Sediment in Deep Seawater.</title>
        <authorList>
            <person name="Tsubouchi T."/>
            <person name="Kaneko Y."/>
        </authorList>
    </citation>
    <scope>NUCLEOTIDE SEQUENCE</scope>
    <source>
        <strain evidence="2">JIR-001</strain>
    </source>
</reference>
<proteinExistence type="predicted"/>
<sequence length="50" mass="5713">MDAKKNDPRFTEMEDAQETDASQFIQLAYEQNNEAADVTAMNKEAEEQTD</sequence>
<organism evidence="2 3">
    <name type="scientific">Polycladomyces abyssicola</name>
    <dbReference type="NCBI Taxonomy" id="1125966"/>
    <lineage>
        <taxon>Bacteria</taxon>
        <taxon>Bacillati</taxon>
        <taxon>Bacillota</taxon>
        <taxon>Bacilli</taxon>
        <taxon>Bacillales</taxon>
        <taxon>Thermoactinomycetaceae</taxon>
        <taxon>Polycladomyces</taxon>
    </lineage>
</organism>
<reference evidence="2" key="1">
    <citation type="journal article" date="2013" name="Int. J. Syst. Evol. Microbiol.">
        <title>Polycladomyces abyssicola gen. nov., sp. nov., a thermophilic filamentous bacterium isolated from hemipelagic sediment.</title>
        <authorList>
            <person name="Tsubouchi T."/>
            <person name="Shimane Y."/>
            <person name="Mori K."/>
            <person name="Usui K."/>
            <person name="Hiraki T."/>
            <person name="Tame A."/>
            <person name="Uematsu K."/>
            <person name="Maruyama T."/>
            <person name="Hatada Y."/>
        </authorList>
    </citation>
    <scope>NUCLEOTIDE SEQUENCE</scope>
    <source>
        <strain evidence="2">JIR-001</strain>
    </source>
</reference>
<keyword evidence="3" id="KW-1185">Reference proteome</keyword>
<dbReference type="KEGG" id="pabs:JIR001_04130"/>
<evidence type="ECO:0000313" key="3">
    <source>
        <dbReference type="Proteomes" id="UP000677436"/>
    </source>
</evidence>
<accession>A0A8D5UCK6</accession>
<feature type="region of interest" description="Disordered" evidence="1">
    <location>
        <begin position="1"/>
        <end position="20"/>
    </location>
</feature>
<gene>
    <name evidence="2" type="ORF">JIR001_04130</name>
</gene>
<evidence type="ECO:0000313" key="2">
    <source>
        <dbReference type="EMBL" id="BCU80630.1"/>
    </source>
</evidence>
<feature type="compositionally biased region" description="Basic and acidic residues" evidence="1">
    <location>
        <begin position="1"/>
        <end position="12"/>
    </location>
</feature>